<dbReference type="Gene3D" id="3.60.40.10">
    <property type="entry name" value="PPM-type phosphatase domain"/>
    <property type="match status" value="1"/>
</dbReference>
<keyword evidence="5" id="KW-0904">Protein phosphatase</keyword>
<dbReference type="CDD" id="cd00143">
    <property type="entry name" value="PP2Cc"/>
    <property type="match status" value="1"/>
</dbReference>
<accession>A0A0S3KDB6</accession>
<dbReference type="PROSITE" id="PS51746">
    <property type="entry name" value="PPM_2"/>
    <property type="match status" value="1"/>
</dbReference>
<dbReference type="OrthoDB" id="9801841at2"/>
<evidence type="ECO:0000313" key="11">
    <source>
        <dbReference type="EMBL" id="OJG92412.1"/>
    </source>
</evidence>
<dbReference type="SMART" id="SM00332">
    <property type="entry name" value="PP2Cc"/>
    <property type="match status" value="1"/>
</dbReference>
<evidence type="ECO:0000313" key="10">
    <source>
        <dbReference type="EMBL" id="ALS02229.1"/>
    </source>
</evidence>
<evidence type="ECO:0000256" key="7">
    <source>
        <dbReference type="ARBA" id="ARBA00047761"/>
    </source>
</evidence>
<evidence type="ECO:0000259" key="9">
    <source>
        <dbReference type="PROSITE" id="PS51746"/>
    </source>
</evidence>
<gene>
    <name evidence="10" type="ORF">ATZ33_12795</name>
    <name evidence="11" type="ORF">RV15_GL003205</name>
</gene>
<dbReference type="GO" id="GO:0004722">
    <property type="term" value="F:protein serine/threonine phosphatase activity"/>
    <property type="evidence" value="ECO:0007669"/>
    <property type="project" value="UniProtKB-EC"/>
</dbReference>
<dbReference type="RefSeq" id="WP_071877144.1">
    <property type="nucleotide sequence ID" value="NZ_JXLC01000006.1"/>
</dbReference>
<dbReference type="EMBL" id="JXLC01000006">
    <property type="protein sequence ID" value="OJG92412.1"/>
    <property type="molecule type" value="Genomic_DNA"/>
</dbReference>
<dbReference type="GO" id="GO:0046872">
    <property type="term" value="F:metal ion binding"/>
    <property type="evidence" value="ECO:0007669"/>
    <property type="project" value="UniProtKB-KW"/>
</dbReference>
<dbReference type="InterPro" id="IPR036457">
    <property type="entry name" value="PPM-type-like_dom_sf"/>
</dbReference>
<keyword evidence="6" id="KW-0464">Manganese</keyword>
<dbReference type="AlphaFoldDB" id="A0A0S3KDB6"/>
<dbReference type="InterPro" id="IPR015655">
    <property type="entry name" value="PP2C"/>
</dbReference>
<evidence type="ECO:0000313" key="12">
    <source>
        <dbReference type="Proteomes" id="UP000065511"/>
    </source>
</evidence>
<evidence type="ECO:0000256" key="1">
    <source>
        <dbReference type="ARBA" id="ARBA00001936"/>
    </source>
</evidence>
<dbReference type="Pfam" id="PF13672">
    <property type="entry name" value="PP2C_2"/>
    <property type="match status" value="1"/>
</dbReference>
<dbReference type="InterPro" id="IPR001932">
    <property type="entry name" value="PPM-type_phosphatase-like_dom"/>
</dbReference>
<dbReference type="KEGG" id="ess:ATZ33_12795"/>
<name>A0A0S3KDB6_9ENTE</name>
<dbReference type="FunFam" id="3.60.40.10:FF:000002">
    <property type="entry name" value="Serine/threonine phosphatase stp"/>
    <property type="match status" value="1"/>
</dbReference>
<dbReference type="Proteomes" id="UP000183039">
    <property type="component" value="Unassembled WGS sequence"/>
</dbReference>
<dbReference type="Proteomes" id="UP000065511">
    <property type="component" value="Chromosome"/>
</dbReference>
<proteinExistence type="predicted"/>
<evidence type="ECO:0000256" key="4">
    <source>
        <dbReference type="ARBA" id="ARBA00022801"/>
    </source>
</evidence>
<reference evidence="11 13" key="1">
    <citation type="submission" date="2014-12" db="EMBL/GenBank/DDBJ databases">
        <title>Draft genome sequences of 29 type strains of Enterococci.</title>
        <authorList>
            <person name="Zhong Z."/>
            <person name="Sun Z."/>
            <person name="Liu W."/>
            <person name="Zhang W."/>
            <person name="Zhang H."/>
        </authorList>
    </citation>
    <scope>NUCLEOTIDE SEQUENCE [LARGE SCALE GENOMIC DNA]</scope>
    <source>
        <strain evidence="11 13">DSM 22801</strain>
    </source>
</reference>
<dbReference type="SUPFAM" id="SSF81606">
    <property type="entry name" value="PP2C-like"/>
    <property type="match status" value="1"/>
</dbReference>
<evidence type="ECO:0000313" key="13">
    <source>
        <dbReference type="Proteomes" id="UP000183039"/>
    </source>
</evidence>
<dbReference type="SMART" id="SM00331">
    <property type="entry name" value="PP2C_SIG"/>
    <property type="match status" value="1"/>
</dbReference>
<sequence length="252" mass="27966">MEINFQTDVGRKRNTNQDYAGLFENQAGVSLAILADGMGGHQAGDVASQMAVNNLGERWQESLIDTSEKAAQWLIKEIQDENEMIYQKGQSQPEYLGMGTTIVSAVLLNQSFILANIGDSRAYLVRNNQLRQLTEDHSLVNELVKSGEITREMAANHPRKNVLTRSLGMPRMVEVDVANHLWVPDDYILLCSDGLTNMVSEEDILAILLSEKPLNEKVETLITTANEAGGADNITVLVIHFDEHDASKEENQ</sequence>
<reference evidence="10 12" key="2">
    <citation type="submission" date="2015-12" db="EMBL/GenBank/DDBJ databases">
        <authorList>
            <person name="Lauer A."/>
            <person name="Humrighouse B."/>
            <person name="Loparev V."/>
            <person name="Shewmaker P.L."/>
            <person name="Whitney A.M."/>
            <person name="McLaughlin R.W."/>
        </authorList>
    </citation>
    <scope>NUCLEOTIDE SEQUENCE [LARGE SCALE GENOMIC DNA]</scope>
    <source>
        <strain evidence="10 12">LMG 23085</strain>
    </source>
</reference>
<protein>
    <recommendedName>
        <fullName evidence="2">protein-serine/threonine phosphatase</fullName>
        <ecNumber evidence="2">3.1.3.16</ecNumber>
    </recommendedName>
</protein>
<keyword evidence="12" id="KW-1185">Reference proteome</keyword>
<evidence type="ECO:0000256" key="6">
    <source>
        <dbReference type="ARBA" id="ARBA00023211"/>
    </source>
</evidence>
<keyword evidence="4" id="KW-0378">Hydrolase</keyword>
<evidence type="ECO:0000256" key="5">
    <source>
        <dbReference type="ARBA" id="ARBA00022912"/>
    </source>
</evidence>
<comment type="catalytic activity">
    <reaction evidence="8">
        <text>O-phospho-L-threonyl-[protein] + H2O = L-threonyl-[protein] + phosphate</text>
        <dbReference type="Rhea" id="RHEA:47004"/>
        <dbReference type="Rhea" id="RHEA-COMP:11060"/>
        <dbReference type="Rhea" id="RHEA-COMP:11605"/>
        <dbReference type="ChEBI" id="CHEBI:15377"/>
        <dbReference type="ChEBI" id="CHEBI:30013"/>
        <dbReference type="ChEBI" id="CHEBI:43474"/>
        <dbReference type="ChEBI" id="CHEBI:61977"/>
        <dbReference type="EC" id="3.1.3.16"/>
    </reaction>
</comment>
<keyword evidence="3" id="KW-0479">Metal-binding</keyword>
<comment type="catalytic activity">
    <reaction evidence="7">
        <text>O-phospho-L-seryl-[protein] + H2O = L-seryl-[protein] + phosphate</text>
        <dbReference type="Rhea" id="RHEA:20629"/>
        <dbReference type="Rhea" id="RHEA-COMP:9863"/>
        <dbReference type="Rhea" id="RHEA-COMP:11604"/>
        <dbReference type="ChEBI" id="CHEBI:15377"/>
        <dbReference type="ChEBI" id="CHEBI:29999"/>
        <dbReference type="ChEBI" id="CHEBI:43474"/>
        <dbReference type="ChEBI" id="CHEBI:83421"/>
        <dbReference type="EC" id="3.1.3.16"/>
    </reaction>
</comment>
<dbReference type="PANTHER" id="PTHR47992">
    <property type="entry name" value="PROTEIN PHOSPHATASE"/>
    <property type="match status" value="1"/>
</dbReference>
<organism evidence="11 13">
    <name type="scientific">Enterococcus silesiacus</name>
    <dbReference type="NCBI Taxonomy" id="332949"/>
    <lineage>
        <taxon>Bacteria</taxon>
        <taxon>Bacillati</taxon>
        <taxon>Bacillota</taxon>
        <taxon>Bacilli</taxon>
        <taxon>Lactobacillales</taxon>
        <taxon>Enterococcaceae</taxon>
        <taxon>Enterococcus</taxon>
    </lineage>
</organism>
<evidence type="ECO:0000256" key="2">
    <source>
        <dbReference type="ARBA" id="ARBA00013081"/>
    </source>
</evidence>
<feature type="domain" description="PPM-type phosphatase" evidence="9">
    <location>
        <begin position="2"/>
        <end position="241"/>
    </location>
</feature>
<dbReference type="EMBL" id="CP013614">
    <property type="protein sequence ID" value="ALS02229.1"/>
    <property type="molecule type" value="Genomic_DNA"/>
</dbReference>
<evidence type="ECO:0000256" key="3">
    <source>
        <dbReference type="ARBA" id="ARBA00022723"/>
    </source>
</evidence>
<dbReference type="NCBIfam" id="NF033484">
    <property type="entry name" value="Stp1_PP2C_phos"/>
    <property type="match status" value="1"/>
</dbReference>
<dbReference type="EC" id="3.1.3.16" evidence="2"/>
<comment type="cofactor">
    <cofactor evidence="1">
        <name>Mn(2+)</name>
        <dbReference type="ChEBI" id="CHEBI:29035"/>
    </cofactor>
</comment>
<evidence type="ECO:0000256" key="8">
    <source>
        <dbReference type="ARBA" id="ARBA00048336"/>
    </source>
</evidence>